<dbReference type="InterPro" id="IPR001344">
    <property type="entry name" value="Chloro_AB-bd_pln"/>
</dbReference>
<sequence>MSEALPFLTRPIMLDGSMVGDAGFDPLGFAQTEEDLMNYREAEIKHGRLAMLAAAGWPLSELFDKKIALALHMSPMVDAADRAPSILNGGLEKVNPFFWMACLVGASAIDVYGISKSKSDDESYFPGNLGFDPLGIYPKTEEGQQRMQLAEIKNGRLAMISIVGFAIQEFVFKSGVIDQSPSFF</sequence>
<comment type="function">
    <text evidence="1">The light-harvesting complex (LHC) functions as a light receptor, it captures and delivers excitation energy to photosystems with which it is closely associated. Energy is transferred from the carotenoid and chlorophyll C (or B) to chlorophyll A and the photosynthetic reaction centers where it is used to synthesize ATP and reducing power.</text>
</comment>
<feature type="binding site" description="axial binding residue" evidence="8">
    <location>
        <position position="48"/>
    </location>
    <ligand>
        <name>chlorophyll b</name>
        <dbReference type="ChEBI" id="CHEBI:61721"/>
        <label>1</label>
    </ligand>
    <ligandPart>
        <name>Mg</name>
        <dbReference type="ChEBI" id="CHEBI:25107"/>
    </ligandPart>
</feature>
<organism evidence="9">
    <name type="scientific">Proboscia inermis</name>
    <dbReference type="NCBI Taxonomy" id="420281"/>
    <lineage>
        <taxon>Eukaryota</taxon>
        <taxon>Sar</taxon>
        <taxon>Stramenopiles</taxon>
        <taxon>Ochrophyta</taxon>
        <taxon>Bacillariophyta</taxon>
        <taxon>Coscinodiscophyceae</taxon>
        <taxon>Rhizosoleniophycidae</taxon>
        <taxon>Rhizosoleniales</taxon>
        <taxon>Rhizosoleniaceae</taxon>
        <taxon>Proboscia</taxon>
    </lineage>
</organism>
<dbReference type="Gene3D" id="1.10.3460.10">
    <property type="entry name" value="Chlorophyll a/b binding protein domain"/>
    <property type="match status" value="1"/>
</dbReference>
<feature type="binding site" evidence="8">
    <location>
        <position position="46"/>
    </location>
    <ligand>
        <name>chlorophyll a</name>
        <dbReference type="ChEBI" id="CHEBI:58416"/>
        <label>1</label>
    </ligand>
</feature>
<evidence type="ECO:0000256" key="7">
    <source>
        <dbReference type="ARBA" id="ARBA00023243"/>
    </source>
</evidence>
<evidence type="ECO:0000256" key="1">
    <source>
        <dbReference type="ARBA" id="ARBA00004022"/>
    </source>
</evidence>
<feature type="binding site" evidence="8">
    <location>
        <position position="168"/>
    </location>
    <ligand>
        <name>chlorophyll b</name>
        <dbReference type="ChEBI" id="CHEBI:61721"/>
        <label>4</label>
    </ligand>
</feature>
<feature type="binding site" description="axial binding residue" evidence="8">
    <location>
        <position position="94"/>
    </location>
    <ligand>
        <name>chlorophyll b</name>
        <dbReference type="ChEBI" id="CHEBI:61721"/>
        <label>1</label>
    </ligand>
    <ligandPart>
        <name>Mg</name>
        <dbReference type="ChEBI" id="CHEBI:25107"/>
    </ligandPart>
</feature>
<dbReference type="SUPFAM" id="SSF103511">
    <property type="entry name" value="Chlorophyll a-b binding protein"/>
    <property type="match status" value="1"/>
</dbReference>
<feature type="binding site" evidence="8">
    <location>
        <position position="151"/>
    </location>
    <ligand>
        <name>chlorophyll a</name>
        <dbReference type="ChEBI" id="CHEBI:58416"/>
        <label>1</label>
    </ligand>
</feature>
<feature type="binding site" evidence="8">
    <location>
        <position position="43"/>
    </location>
    <ligand>
        <name>chlorophyll a</name>
        <dbReference type="ChEBI" id="CHEBI:58416"/>
        <label>1</label>
    </ligand>
</feature>
<comment type="similarity">
    <text evidence="3">Belongs to the fucoxanthin chlorophyll protein family.</text>
</comment>
<evidence type="ECO:0000256" key="8">
    <source>
        <dbReference type="PIRSR" id="PIRSR601344-1"/>
    </source>
</evidence>
<feature type="binding site" evidence="8">
    <location>
        <position position="154"/>
    </location>
    <ligand>
        <name>chlorophyll a</name>
        <dbReference type="ChEBI" id="CHEBI:58416"/>
        <label>1</label>
    </ligand>
</feature>
<reference evidence="9" key="1">
    <citation type="submission" date="2021-01" db="EMBL/GenBank/DDBJ databases">
        <authorList>
            <person name="Corre E."/>
            <person name="Pelletier E."/>
            <person name="Niang G."/>
            <person name="Scheremetjew M."/>
            <person name="Finn R."/>
            <person name="Kale V."/>
            <person name="Holt S."/>
            <person name="Cochrane G."/>
            <person name="Meng A."/>
            <person name="Brown T."/>
            <person name="Cohen L."/>
        </authorList>
    </citation>
    <scope>NUCLEOTIDE SEQUENCE</scope>
    <source>
        <strain evidence="9">CCAP1064/1</strain>
    </source>
</reference>
<dbReference type="PANTHER" id="PTHR21649">
    <property type="entry name" value="CHLOROPHYLL A/B BINDING PROTEIN"/>
    <property type="match status" value="1"/>
</dbReference>
<dbReference type="InterPro" id="IPR022796">
    <property type="entry name" value="Chloroa_b-bind"/>
</dbReference>
<evidence type="ECO:0000256" key="3">
    <source>
        <dbReference type="ARBA" id="ARBA00005933"/>
    </source>
</evidence>
<protein>
    <submittedName>
        <fullName evidence="9">Uncharacterized protein</fullName>
    </submittedName>
</protein>
<keyword evidence="4" id="KW-0150">Chloroplast</keyword>
<dbReference type="AlphaFoldDB" id="A0A7S0BV90"/>
<dbReference type="Pfam" id="PF00504">
    <property type="entry name" value="Chloroa_b-bind"/>
    <property type="match status" value="1"/>
</dbReference>
<evidence type="ECO:0000256" key="5">
    <source>
        <dbReference type="ARBA" id="ARBA00022531"/>
    </source>
</evidence>
<keyword evidence="5" id="KW-0602">Photosynthesis</keyword>
<name>A0A7S0BV90_9STRA</name>
<dbReference type="GO" id="GO:0016168">
    <property type="term" value="F:chlorophyll binding"/>
    <property type="evidence" value="ECO:0007669"/>
    <property type="project" value="UniProtKB-KW"/>
</dbReference>
<proteinExistence type="inferred from homology"/>
<keyword evidence="8" id="KW-0148">Chlorophyll</keyword>
<dbReference type="GO" id="GO:0030076">
    <property type="term" value="C:light-harvesting complex"/>
    <property type="evidence" value="ECO:0007669"/>
    <property type="project" value="UniProtKB-KW"/>
</dbReference>
<keyword evidence="7" id="KW-0437">Light-harvesting polypeptide</keyword>
<dbReference type="GO" id="GO:0009765">
    <property type="term" value="P:photosynthesis, light harvesting"/>
    <property type="evidence" value="ECO:0007669"/>
    <property type="project" value="InterPro"/>
</dbReference>
<evidence type="ECO:0000256" key="2">
    <source>
        <dbReference type="ARBA" id="ARBA00004229"/>
    </source>
</evidence>
<dbReference type="EMBL" id="HBEL01001479">
    <property type="protein sequence ID" value="CAD8404592.1"/>
    <property type="molecule type" value="Transcribed_RNA"/>
</dbReference>
<accession>A0A7S0BV90</accession>
<dbReference type="GO" id="GO:0009507">
    <property type="term" value="C:chloroplast"/>
    <property type="evidence" value="ECO:0007669"/>
    <property type="project" value="UniProtKB-SubCell"/>
</dbReference>
<evidence type="ECO:0000256" key="4">
    <source>
        <dbReference type="ARBA" id="ARBA00022528"/>
    </source>
</evidence>
<keyword evidence="8" id="KW-0157">Chromophore</keyword>
<gene>
    <name evidence="9" type="ORF">PINE0816_LOCUS696</name>
</gene>
<keyword evidence="6" id="KW-0934">Plastid</keyword>
<feature type="binding site" description="axial binding residue" evidence="8">
    <location>
        <position position="156"/>
    </location>
    <ligand>
        <name>chlorophyll b</name>
        <dbReference type="ChEBI" id="CHEBI:61721"/>
        <label>2</label>
    </ligand>
    <ligandPart>
        <name>Mg</name>
        <dbReference type="ChEBI" id="CHEBI:25107"/>
    </ligandPart>
</feature>
<evidence type="ECO:0000256" key="6">
    <source>
        <dbReference type="ARBA" id="ARBA00022640"/>
    </source>
</evidence>
<dbReference type="GO" id="GO:0016020">
    <property type="term" value="C:membrane"/>
    <property type="evidence" value="ECO:0007669"/>
    <property type="project" value="InterPro"/>
</dbReference>
<evidence type="ECO:0000313" key="9">
    <source>
        <dbReference type="EMBL" id="CAD8404592.1"/>
    </source>
</evidence>
<comment type="subcellular location">
    <subcellularLocation>
        <location evidence="2">Plastid</location>
        <location evidence="2">Chloroplast</location>
    </subcellularLocation>
</comment>